<feature type="transmembrane region" description="Helical" evidence="7">
    <location>
        <begin position="98"/>
        <end position="117"/>
    </location>
</feature>
<keyword evidence="3" id="KW-1003">Cell membrane</keyword>
<dbReference type="PANTHER" id="PTHR23517">
    <property type="entry name" value="RESISTANCE PROTEIN MDTM, PUTATIVE-RELATED-RELATED"/>
    <property type="match status" value="1"/>
</dbReference>
<dbReference type="PROSITE" id="PS50850">
    <property type="entry name" value="MFS"/>
    <property type="match status" value="1"/>
</dbReference>
<feature type="transmembrane region" description="Helical" evidence="7">
    <location>
        <begin position="320"/>
        <end position="338"/>
    </location>
</feature>
<evidence type="ECO:0000256" key="2">
    <source>
        <dbReference type="ARBA" id="ARBA00022448"/>
    </source>
</evidence>
<keyword evidence="2" id="KW-0813">Transport</keyword>
<feature type="domain" description="Major facilitator superfamily (MFS) profile" evidence="8">
    <location>
        <begin position="1"/>
        <end position="407"/>
    </location>
</feature>
<evidence type="ECO:0000313" key="10">
    <source>
        <dbReference type="Proteomes" id="UP000036780"/>
    </source>
</evidence>
<evidence type="ECO:0000256" key="1">
    <source>
        <dbReference type="ARBA" id="ARBA00004651"/>
    </source>
</evidence>
<feature type="transmembrane region" description="Helical" evidence="7">
    <location>
        <begin position="388"/>
        <end position="406"/>
    </location>
</feature>
<keyword evidence="5 7" id="KW-1133">Transmembrane helix</keyword>
<feature type="transmembrane region" description="Helical" evidence="7">
    <location>
        <begin position="138"/>
        <end position="161"/>
    </location>
</feature>
<keyword evidence="10" id="KW-1185">Reference proteome</keyword>
<feature type="transmembrane region" description="Helical" evidence="7">
    <location>
        <begin position="41"/>
        <end position="62"/>
    </location>
</feature>
<comment type="subcellular location">
    <subcellularLocation>
        <location evidence="1">Cell membrane</location>
        <topology evidence="1">Multi-pass membrane protein</topology>
    </subcellularLocation>
</comment>
<feature type="transmembrane region" description="Helical" evidence="7">
    <location>
        <begin position="261"/>
        <end position="286"/>
    </location>
</feature>
<dbReference type="GO" id="GO:0005886">
    <property type="term" value="C:plasma membrane"/>
    <property type="evidence" value="ECO:0007669"/>
    <property type="project" value="UniProtKB-SubCell"/>
</dbReference>
<feature type="transmembrane region" description="Helical" evidence="7">
    <location>
        <begin position="359"/>
        <end position="382"/>
    </location>
</feature>
<comment type="caution">
    <text evidence="9">The sequence shown here is derived from an EMBL/GenBank/DDBJ whole genome shotgun (WGS) entry which is preliminary data.</text>
</comment>
<dbReference type="Gene3D" id="1.20.1250.20">
    <property type="entry name" value="MFS general substrate transporter like domains"/>
    <property type="match status" value="1"/>
</dbReference>
<dbReference type="InterPro" id="IPR005829">
    <property type="entry name" value="Sugar_transporter_CS"/>
</dbReference>
<feature type="transmembrane region" description="Helical" evidence="7">
    <location>
        <begin position="218"/>
        <end position="241"/>
    </location>
</feature>
<dbReference type="PROSITE" id="PS00216">
    <property type="entry name" value="SUGAR_TRANSPORT_1"/>
    <property type="match status" value="1"/>
</dbReference>
<reference evidence="10" key="1">
    <citation type="submission" date="2015-07" db="EMBL/GenBank/DDBJ databases">
        <title>Fjat-10053 dsm26.</title>
        <authorList>
            <person name="Liu B."/>
            <person name="Wang J."/>
            <person name="Zhu Y."/>
            <person name="Liu G."/>
            <person name="Chen Q."/>
            <person name="Chen Z."/>
            <person name="Lan J."/>
            <person name="Che J."/>
            <person name="Ge C."/>
            <person name="Shi H."/>
            <person name="Pan Z."/>
            <person name="Liu X."/>
        </authorList>
    </citation>
    <scope>NUCLEOTIDE SEQUENCE [LARGE SCALE GENOMIC DNA]</scope>
    <source>
        <strain evidence="10">DSM 26</strain>
    </source>
</reference>
<evidence type="ECO:0000259" key="8">
    <source>
        <dbReference type="PROSITE" id="PS50850"/>
    </source>
</evidence>
<dbReference type="CDD" id="cd17329">
    <property type="entry name" value="MFS_MdtH_MDR_like"/>
    <property type="match status" value="1"/>
</dbReference>
<dbReference type="InterPro" id="IPR020846">
    <property type="entry name" value="MFS_dom"/>
</dbReference>
<dbReference type="InterPro" id="IPR011701">
    <property type="entry name" value="MFS"/>
</dbReference>
<feature type="transmembrane region" description="Helical" evidence="7">
    <location>
        <begin position="167"/>
        <end position="186"/>
    </location>
</feature>
<evidence type="ECO:0000256" key="7">
    <source>
        <dbReference type="SAM" id="Phobius"/>
    </source>
</evidence>
<dbReference type="InterPro" id="IPR036259">
    <property type="entry name" value="MFS_trans_sf"/>
</dbReference>
<gene>
    <name evidence="9" type="ORF">AFK71_20250</name>
</gene>
<dbReference type="Pfam" id="PF07690">
    <property type="entry name" value="MFS_1"/>
    <property type="match status" value="2"/>
</dbReference>
<dbReference type="InterPro" id="IPR050171">
    <property type="entry name" value="MFS_Transporters"/>
</dbReference>
<accession>A0A0L0QR11</accession>
<evidence type="ECO:0000313" key="9">
    <source>
        <dbReference type="EMBL" id="KNE21006.1"/>
    </source>
</evidence>
<dbReference type="AlphaFoldDB" id="A0A0L0QR11"/>
<protein>
    <recommendedName>
        <fullName evidence="8">Major facilitator superfamily (MFS) profile domain-containing protein</fullName>
    </recommendedName>
</protein>
<feature type="transmembrane region" description="Helical" evidence="7">
    <location>
        <begin position="298"/>
        <end position="314"/>
    </location>
</feature>
<feature type="transmembrane region" description="Helical" evidence="7">
    <location>
        <begin position="74"/>
        <end position="92"/>
    </location>
</feature>
<proteinExistence type="predicted"/>
<dbReference type="SUPFAM" id="SSF103473">
    <property type="entry name" value="MFS general substrate transporter"/>
    <property type="match status" value="1"/>
</dbReference>
<dbReference type="GO" id="GO:0022857">
    <property type="term" value="F:transmembrane transporter activity"/>
    <property type="evidence" value="ECO:0007669"/>
    <property type="project" value="InterPro"/>
</dbReference>
<sequence length="421" mass="47375">MVFFQLHKSIQLRLASSFLAISVGSMIFPFMAIYFSNYVGGVLAGILLLINTIISIITTLYGGYLSDRIGRKRILVFGEALIAISFAFMALANSPILSSVWLTFIMMLLNSFGNGLIRPASDAMLIDVSTPENRKLMYSVSYWITNLSVMIGSIIGGLFFKTHLFEMFLAITFISLIPFVIVTFFISESFKPNVETLKEKSVLTNLYISYKKIINDRVFMFFTYASILLYSIMNQITNYIAVRLDQEFPKMQINLWKLNDIYIDGLRMVSIINVENTIVVLVFSIMSIKLLKKYNADSIFYLGIILFVGGISIVTISKSFWVILVAALIFSIGELLYVPTRQALLADIVHEQARSSYMAMNSLSIQIGRISGSLGIILGAIIGSWGMSALYIVLGIATILLFKKSMRLYKYHKSKYELSNL</sequence>
<dbReference type="EMBL" id="LGTO01000007">
    <property type="protein sequence ID" value="KNE21006.1"/>
    <property type="molecule type" value="Genomic_DNA"/>
</dbReference>
<evidence type="ECO:0000256" key="4">
    <source>
        <dbReference type="ARBA" id="ARBA00022692"/>
    </source>
</evidence>
<evidence type="ECO:0000256" key="5">
    <source>
        <dbReference type="ARBA" id="ARBA00022989"/>
    </source>
</evidence>
<dbReference type="Proteomes" id="UP000036780">
    <property type="component" value="Unassembled WGS sequence"/>
</dbReference>
<feature type="transmembrane region" description="Helical" evidence="7">
    <location>
        <begin position="12"/>
        <end position="35"/>
    </location>
</feature>
<evidence type="ECO:0000256" key="6">
    <source>
        <dbReference type="ARBA" id="ARBA00023136"/>
    </source>
</evidence>
<keyword evidence="6 7" id="KW-0472">Membrane</keyword>
<dbReference type="PATRIC" id="fig|1473.5.peg.2803"/>
<name>A0A0L0QR11_VIRPA</name>
<keyword evidence="4 7" id="KW-0812">Transmembrane</keyword>
<organism evidence="9 10">
    <name type="scientific">Virgibacillus pantothenticus</name>
    <dbReference type="NCBI Taxonomy" id="1473"/>
    <lineage>
        <taxon>Bacteria</taxon>
        <taxon>Bacillati</taxon>
        <taxon>Bacillota</taxon>
        <taxon>Bacilli</taxon>
        <taxon>Bacillales</taxon>
        <taxon>Bacillaceae</taxon>
        <taxon>Virgibacillus</taxon>
    </lineage>
</organism>
<dbReference type="PANTHER" id="PTHR23517:SF3">
    <property type="entry name" value="INTEGRAL MEMBRANE TRANSPORT PROTEIN"/>
    <property type="match status" value="1"/>
</dbReference>
<evidence type="ECO:0000256" key="3">
    <source>
        <dbReference type="ARBA" id="ARBA00022475"/>
    </source>
</evidence>